<keyword evidence="2" id="KW-1185">Reference proteome</keyword>
<evidence type="ECO:0000313" key="2">
    <source>
        <dbReference type="Proteomes" id="UP001497453"/>
    </source>
</evidence>
<organism evidence="1 2">
    <name type="scientific">Somion occarium</name>
    <dbReference type="NCBI Taxonomy" id="3059160"/>
    <lineage>
        <taxon>Eukaryota</taxon>
        <taxon>Fungi</taxon>
        <taxon>Dikarya</taxon>
        <taxon>Basidiomycota</taxon>
        <taxon>Agaricomycotina</taxon>
        <taxon>Agaricomycetes</taxon>
        <taxon>Polyporales</taxon>
        <taxon>Cerrenaceae</taxon>
        <taxon>Somion</taxon>
    </lineage>
</organism>
<gene>
    <name evidence="1" type="ORF">GFSPODELE1_LOCUS8577</name>
</gene>
<name>A0ABP1DW26_9APHY</name>
<reference evidence="2" key="1">
    <citation type="submission" date="2024-04" db="EMBL/GenBank/DDBJ databases">
        <authorList>
            <person name="Shaw F."/>
            <person name="Minotto A."/>
        </authorList>
    </citation>
    <scope>NUCLEOTIDE SEQUENCE [LARGE SCALE GENOMIC DNA]</scope>
</reference>
<accession>A0ABP1DW26</accession>
<dbReference type="EMBL" id="OZ037949">
    <property type="protein sequence ID" value="CAL1711940.1"/>
    <property type="molecule type" value="Genomic_DNA"/>
</dbReference>
<proteinExistence type="predicted"/>
<protein>
    <submittedName>
        <fullName evidence="1">Uncharacterized protein</fullName>
    </submittedName>
</protein>
<dbReference type="Proteomes" id="UP001497453">
    <property type="component" value="Chromosome 6"/>
</dbReference>
<evidence type="ECO:0000313" key="1">
    <source>
        <dbReference type="EMBL" id="CAL1711940.1"/>
    </source>
</evidence>
<sequence length="119" mass="13959">MPHTHTSIYLVSNDYTEAAETFTEPLFIHRISDLEHDTMWSETNTIRCILDRAPMGCTDQGTNISRQNASQIMNRLEMMRSAELACSRPRTFNEVVFFRSVKYRWREPEAGNGHQERYL</sequence>